<name>Q9PRQ6_MORSA</name>
<reference key="1">
    <citation type="journal article" date="1995" name="Environ. Health Perspect.">
        <title>Universal assay of vitellogenin as a biomarker for environmental estrogens.</title>
        <authorList>
            <person name="Heppell S.A."/>
            <person name="Denslow N.D."/>
            <person name="Folmar L.C."/>
            <person name="Sullivan C.V."/>
        </authorList>
    </citation>
    <scope>PROTEIN SEQUENCE</scope>
</reference>
<keyword id="KW-0903">Direct protein sequencing</keyword>
<proteinExistence type="evidence at protein level"/>
<accession>Q9PRQ6</accession>
<protein>
    <submittedName>
        <fullName>Vitellogenin</fullName>
    </submittedName>
</protein>
<sequence>HNVNFAPEFAAGKTYVYKYEAL</sequence>
<dbReference type="AlphaFoldDB" id="Q9PRQ6"/>
<organism>
    <name type="scientific">Morone saxatilis</name>
    <name type="common">Striped bass</name>
    <name type="synonym">Perca saxatilis</name>
    <dbReference type="NCBI Taxonomy" id="34816"/>
    <lineage>
        <taxon>Eukaryota</taxon>
        <taxon>Metazoa</taxon>
        <taxon>Chordata</taxon>
        <taxon>Craniata</taxon>
        <taxon>Vertebrata</taxon>
        <taxon>Euteleostomi</taxon>
        <taxon>Actinopterygii</taxon>
        <taxon>Neopterygii</taxon>
        <taxon>Teleostei</taxon>
        <taxon>Neoteleostei</taxon>
        <taxon>Acanthomorphata</taxon>
        <taxon>Eupercaria</taxon>
        <taxon>Moronidae</taxon>
        <taxon>Morone</taxon>
    </lineage>
</organism>